<dbReference type="NCBIfam" id="TIGR03263">
    <property type="entry name" value="guanyl_kin"/>
    <property type="match status" value="1"/>
</dbReference>
<dbReference type="InterPro" id="IPR027417">
    <property type="entry name" value="P-loop_NTPase"/>
</dbReference>
<dbReference type="Gene3D" id="3.40.50.300">
    <property type="entry name" value="P-loop containing nucleotide triphosphate hydrolases"/>
    <property type="match status" value="1"/>
</dbReference>
<dbReference type="Proteomes" id="UP000281245">
    <property type="component" value="Unassembled WGS sequence"/>
</dbReference>
<evidence type="ECO:0000256" key="8">
    <source>
        <dbReference type="ARBA" id="ARBA00030128"/>
    </source>
</evidence>
<dbReference type="OrthoDB" id="6334211at2759"/>
<evidence type="ECO:0000313" key="13">
    <source>
        <dbReference type="EMBL" id="RMY27935.1"/>
    </source>
</evidence>
<dbReference type="FunFam" id="3.40.50.300:FF:000776">
    <property type="entry name" value="Guanylate kinase 2"/>
    <property type="match status" value="1"/>
</dbReference>
<dbReference type="InterPro" id="IPR008145">
    <property type="entry name" value="GK/Ca_channel_bsu"/>
</dbReference>
<evidence type="ECO:0000313" key="11">
    <source>
        <dbReference type="EMBL" id="RMX94613.1"/>
    </source>
</evidence>
<dbReference type="SMART" id="SM00072">
    <property type="entry name" value="GuKc"/>
    <property type="match status" value="1"/>
</dbReference>
<dbReference type="GO" id="GO:0005829">
    <property type="term" value="C:cytosol"/>
    <property type="evidence" value="ECO:0007669"/>
    <property type="project" value="TreeGrafter"/>
</dbReference>
<evidence type="ECO:0000256" key="1">
    <source>
        <dbReference type="ARBA" id="ARBA00005790"/>
    </source>
</evidence>
<comment type="caution">
    <text evidence="11">The sequence shown here is derived from an EMBL/GenBank/DDBJ whole genome shotgun (WGS) entry which is preliminary data.</text>
</comment>
<evidence type="ECO:0000313" key="17">
    <source>
        <dbReference type="Proteomes" id="UP000282582"/>
    </source>
</evidence>
<evidence type="ECO:0000256" key="4">
    <source>
        <dbReference type="ARBA" id="ARBA00022679"/>
    </source>
</evidence>
<dbReference type="InterPro" id="IPR020590">
    <property type="entry name" value="Guanylate_kinase_CS"/>
</dbReference>
<dbReference type="CDD" id="cd00071">
    <property type="entry name" value="GMPK"/>
    <property type="match status" value="1"/>
</dbReference>
<evidence type="ECO:0000313" key="15">
    <source>
        <dbReference type="Proteomes" id="UP000276864"/>
    </source>
</evidence>
<dbReference type="EC" id="2.7.4.8" evidence="2"/>
<evidence type="ECO:0000256" key="5">
    <source>
        <dbReference type="ARBA" id="ARBA00022741"/>
    </source>
</evidence>
<name>A0A3M6XV01_HORWE</name>
<evidence type="ECO:0000313" key="10">
    <source>
        <dbReference type="EMBL" id="RMX86900.1"/>
    </source>
</evidence>
<dbReference type="PANTHER" id="PTHR23117:SF13">
    <property type="entry name" value="GUANYLATE KINASE"/>
    <property type="match status" value="1"/>
</dbReference>
<organism evidence="11 17">
    <name type="scientific">Hortaea werneckii</name>
    <name type="common">Black yeast</name>
    <name type="synonym">Cladosporium werneckii</name>
    <dbReference type="NCBI Taxonomy" id="91943"/>
    <lineage>
        <taxon>Eukaryota</taxon>
        <taxon>Fungi</taxon>
        <taxon>Dikarya</taxon>
        <taxon>Ascomycota</taxon>
        <taxon>Pezizomycotina</taxon>
        <taxon>Dothideomycetes</taxon>
        <taxon>Dothideomycetidae</taxon>
        <taxon>Mycosphaerellales</taxon>
        <taxon>Teratosphaeriaceae</taxon>
        <taxon>Hortaea</taxon>
    </lineage>
</organism>
<evidence type="ECO:0000313" key="16">
    <source>
        <dbReference type="Proteomes" id="UP000281245"/>
    </source>
</evidence>
<feature type="domain" description="Guanylate kinase-like" evidence="9">
    <location>
        <begin position="43"/>
        <end position="224"/>
    </location>
</feature>
<accession>A0A3M6XV01</accession>
<dbReference type="GO" id="GO:0005524">
    <property type="term" value="F:ATP binding"/>
    <property type="evidence" value="ECO:0007669"/>
    <property type="project" value="UniProtKB-KW"/>
</dbReference>
<evidence type="ECO:0000256" key="6">
    <source>
        <dbReference type="ARBA" id="ARBA00022777"/>
    </source>
</evidence>
<reference evidence="14 15" key="1">
    <citation type="journal article" date="2018" name="BMC Genomics">
        <title>Genomic evidence for intraspecific hybridization in a clonal and extremely halotolerant yeast.</title>
        <authorList>
            <person name="Gostincar C."/>
            <person name="Stajich J.E."/>
            <person name="Zupancic J."/>
            <person name="Zalar P."/>
            <person name="Gunde-Cimerman N."/>
        </authorList>
    </citation>
    <scope>NUCLEOTIDE SEQUENCE [LARGE SCALE GENOMIC DNA]</scope>
    <source>
        <strain evidence="13 15">EXF-6651</strain>
        <strain evidence="11 17">EXF-6654</strain>
        <strain evidence="10 16">EXF-6656</strain>
        <strain evidence="12 14">EXF-6669</strain>
    </source>
</reference>
<dbReference type="AlphaFoldDB" id="A0A3M6XV01"/>
<dbReference type="InterPro" id="IPR017665">
    <property type="entry name" value="Guanylate_kinase"/>
</dbReference>
<keyword evidence="5" id="KW-0547">Nucleotide-binding</keyword>
<dbReference type="InterPro" id="IPR008144">
    <property type="entry name" value="Guanylate_kin-like_dom"/>
</dbReference>
<dbReference type="PROSITE" id="PS50052">
    <property type="entry name" value="GUANYLATE_KINASE_2"/>
    <property type="match status" value="1"/>
</dbReference>
<proteinExistence type="inferred from homology"/>
<dbReference type="PROSITE" id="PS00856">
    <property type="entry name" value="GUANYLATE_KINASE_1"/>
    <property type="match status" value="1"/>
</dbReference>
<evidence type="ECO:0000256" key="7">
    <source>
        <dbReference type="ARBA" id="ARBA00022840"/>
    </source>
</evidence>
<evidence type="ECO:0000256" key="2">
    <source>
        <dbReference type="ARBA" id="ARBA00012961"/>
    </source>
</evidence>
<evidence type="ECO:0000259" key="9">
    <source>
        <dbReference type="PROSITE" id="PS50052"/>
    </source>
</evidence>
<dbReference type="Proteomes" id="UP000271337">
    <property type="component" value="Unassembled WGS sequence"/>
</dbReference>
<sequence length="228" mass="25840">MPVTPRQLHCLTNTFFRTTPLPRLTHCHRRFTTAEATRMEGKPRPVVVSGPSGAGKSTLLKRLFDQYPDRFGFSVSHTTRAPRPGEEDGVAYNFVTKEAFQKLVEENGFIEHAQFGSNFYGTSVQAVKNVAEKGRTCILDIEMEGVKQVKKTDLNARFLFLQPPSVEILEKRLRGRGTDKEEDILLRLKQAEVEIEFAKTGVHDKIVVNDDLEKAWSEFRAFCVPDQA</sequence>
<evidence type="ECO:0000256" key="3">
    <source>
        <dbReference type="ARBA" id="ARBA00016296"/>
    </source>
</evidence>
<dbReference type="EMBL" id="QWIK01001450">
    <property type="protein sequence ID" value="RMX94613.1"/>
    <property type="molecule type" value="Genomic_DNA"/>
</dbReference>
<dbReference type="VEuPathDB" id="FungiDB:BTJ68_11819"/>
<dbReference type="PANTHER" id="PTHR23117">
    <property type="entry name" value="GUANYLATE KINASE-RELATED"/>
    <property type="match status" value="1"/>
</dbReference>
<keyword evidence="4" id="KW-0808">Transferase</keyword>
<dbReference type="Proteomes" id="UP000282582">
    <property type="component" value="Unassembled WGS sequence"/>
</dbReference>
<evidence type="ECO:0000313" key="14">
    <source>
        <dbReference type="Proteomes" id="UP000271337"/>
    </source>
</evidence>
<keyword evidence="6" id="KW-0418">Kinase</keyword>
<dbReference type="EMBL" id="QWIM01001176">
    <property type="protein sequence ID" value="RMY27935.1"/>
    <property type="molecule type" value="Genomic_DNA"/>
</dbReference>
<dbReference type="GO" id="GO:0004385">
    <property type="term" value="F:GMP kinase activity"/>
    <property type="evidence" value="ECO:0007669"/>
    <property type="project" value="UniProtKB-EC"/>
</dbReference>
<dbReference type="Proteomes" id="UP000276864">
    <property type="component" value="Unassembled WGS sequence"/>
</dbReference>
<comment type="similarity">
    <text evidence="1">Belongs to the guanylate kinase family.</text>
</comment>
<protein>
    <recommendedName>
        <fullName evidence="3">Guanylate kinase</fullName>
        <ecNumber evidence="2">2.7.4.8</ecNumber>
    </recommendedName>
    <alternativeName>
        <fullName evidence="8">GMP kinase</fullName>
    </alternativeName>
</protein>
<dbReference type="EMBL" id="QWIJ01000142">
    <property type="protein sequence ID" value="RMX86900.1"/>
    <property type="molecule type" value="Genomic_DNA"/>
</dbReference>
<evidence type="ECO:0000313" key="12">
    <source>
        <dbReference type="EMBL" id="RMY26195.1"/>
    </source>
</evidence>
<dbReference type="EMBL" id="QWIL01000008">
    <property type="protein sequence ID" value="RMY26195.1"/>
    <property type="molecule type" value="Genomic_DNA"/>
</dbReference>
<dbReference type="Pfam" id="PF00625">
    <property type="entry name" value="Guanylate_kin"/>
    <property type="match status" value="1"/>
</dbReference>
<gene>
    <name evidence="13" type="ORF">D0866_09789</name>
    <name evidence="12" type="ORF">D0867_00205</name>
    <name evidence="11" type="ORF">D0868_12199</name>
    <name evidence="10" type="ORF">D0869_02746</name>
</gene>
<dbReference type="SUPFAM" id="SSF52540">
    <property type="entry name" value="P-loop containing nucleoside triphosphate hydrolases"/>
    <property type="match status" value="1"/>
</dbReference>
<keyword evidence="7" id="KW-0067">ATP-binding</keyword>